<dbReference type="OrthoDB" id="300641at2759"/>
<dbReference type="GeneID" id="5025296"/>
<name>A0CMU1_PARTE</name>
<evidence type="ECO:0000256" key="1">
    <source>
        <dbReference type="ARBA" id="ARBA00022729"/>
    </source>
</evidence>
<dbReference type="InterPro" id="IPR009030">
    <property type="entry name" value="Growth_fac_rcpt_cys_sf"/>
</dbReference>
<dbReference type="RefSeq" id="XP_001439505.1">
    <property type="nucleotide sequence ID" value="XM_001439468.1"/>
</dbReference>
<dbReference type="HOGENOM" id="CLU_008168_1_0_1"/>
<evidence type="ECO:0000256" key="3">
    <source>
        <dbReference type="ARBA" id="ARBA00023157"/>
    </source>
</evidence>
<dbReference type="AlphaFoldDB" id="A0CMU1"/>
<dbReference type="KEGG" id="ptm:GSPATT00038725001"/>
<evidence type="ECO:0000313" key="4">
    <source>
        <dbReference type="EMBL" id="CAK72108.1"/>
    </source>
</evidence>
<dbReference type="PANTHER" id="PTHR39767:SF2">
    <property type="entry name" value="CHROMOSOME UNDETERMINED SCAFFOLD_1, WHOLE GENOME SHOTGUN SEQUENCE"/>
    <property type="match status" value="1"/>
</dbReference>
<dbReference type="SUPFAM" id="SSF57184">
    <property type="entry name" value="Growth factor receptor domain"/>
    <property type="match status" value="2"/>
</dbReference>
<dbReference type="PANTHER" id="PTHR39767">
    <property type="entry name" value="CALCIUM/CALMODULIN-BINDING MEMBRANE PROTEIN PCM4-RELATED"/>
    <property type="match status" value="1"/>
</dbReference>
<protein>
    <recommendedName>
        <fullName evidence="6">Insulin-like growth factor binding protein, N-terminal</fullName>
    </recommendedName>
</protein>
<evidence type="ECO:0000256" key="2">
    <source>
        <dbReference type="ARBA" id="ARBA00022737"/>
    </source>
</evidence>
<organism evidence="4 5">
    <name type="scientific">Paramecium tetraurelia</name>
    <dbReference type="NCBI Taxonomy" id="5888"/>
    <lineage>
        <taxon>Eukaryota</taxon>
        <taxon>Sar</taxon>
        <taxon>Alveolata</taxon>
        <taxon>Ciliophora</taxon>
        <taxon>Intramacronucleata</taxon>
        <taxon>Oligohymenophorea</taxon>
        <taxon>Peniculida</taxon>
        <taxon>Parameciidae</taxon>
        <taxon>Paramecium</taxon>
    </lineage>
</organism>
<keyword evidence="5" id="KW-1185">Reference proteome</keyword>
<dbReference type="InterPro" id="IPR011936">
    <property type="entry name" value="Myxo_disulph_rpt"/>
</dbReference>
<proteinExistence type="predicted"/>
<reference evidence="4 5" key="1">
    <citation type="journal article" date="2006" name="Nature">
        <title>Global trends of whole-genome duplications revealed by the ciliate Paramecium tetraurelia.</title>
        <authorList>
            <consortium name="Genoscope"/>
            <person name="Aury J.-M."/>
            <person name="Jaillon O."/>
            <person name="Duret L."/>
            <person name="Noel B."/>
            <person name="Jubin C."/>
            <person name="Porcel B.M."/>
            <person name="Segurens B."/>
            <person name="Daubin V."/>
            <person name="Anthouard V."/>
            <person name="Aiach N."/>
            <person name="Arnaiz O."/>
            <person name="Billaut A."/>
            <person name="Beisson J."/>
            <person name="Blanc I."/>
            <person name="Bouhouche K."/>
            <person name="Camara F."/>
            <person name="Duharcourt S."/>
            <person name="Guigo R."/>
            <person name="Gogendeau D."/>
            <person name="Katinka M."/>
            <person name="Keller A.-M."/>
            <person name="Kissmehl R."/>
            <person name="Klotz C."/>
            <person name="Koll F."/>
            <person name="Le Moue A."/>
            <person name="Lepere C."/>
            <person name="Malinsky S."/>
            <person name="Nowacki M."/>
            <person name="Nowak J.K."/>
            <person name="Plattner H."/>
            <person name="Poulain J."/>
            <person name="Ruiz F."/>
            <person name="Serrano V."/>
            <person name="Zagulski M."/>
            <person name="Dessen P."/>
            <person name="Betermier M."/>
            <person name="Weissenbach J."/>
            <person name="Scarpelli C."/>
            <person name="Schachter V."/>
            <person name="Sperling L."/>
            <person name="Meyer E."/>
            <person name="Cohen J."/>
            <person name="Wincker P."/>
        </authorList>
    </citation>
    <scope>NUCLEOTIDE SEQUENCE [LARGE SCALE GENOMIC DNA]</scope>
    <source>
        <strain evidence="4 5">Stock d4-2</strain>
    </source>
</reference>
<dbReference type="Proteomes" id="UP000000600">
    <property type="component" value="Unassembled WGS sequence"/>
</dbReference>
<dbReference type="NCBIfam" id="TIGR02232">
    <property type="entry name" value="myxo_disulf_rpt"/>
    <property type="match status" value="1"/>
</dbReference>
<dbReference type="Pfam" id="PF13948">
    <property type="entry name" value="DUF4215"/>
    <property type="match status" value="2"/>
</dbReference>
<dbReference type="InParanoid" id="A0CMU1"/>
<keyword evidence="3" id="KW-1015">Disulfide bond</keyword>
<evidence type="ECO:0000313" key="5">
    <source>
        <dbReference type="Proteomes" id="UP000000600"/>
    </source>
</evidence>
<sequence>MEYHSYSVVNCGLSNIVIMNQCLNYYFNGLTSKTFELPLHDLINLSFKLWIKSSYQYKFYLYVDNNLQLLILTSQLSLTNNCPPYGSYQISQNIVHSSSSVQITMVSNENYWGFSEFNLNVENTTQNLWELVYQSFNKQVFSSISLDDGWMTNNIISQQISSCTDFNYLKSQGDNLIKDFALKHHSMISFNLKVLIFNYPTSTAKIKIDNELVATQSSNSQVLSSMIICQNFTVIQVEISNFEHKSENLRIEVLTQTDGSTSWFGIRDFSLFTDIYEVYQCKDFNIQPFDGCFSNQYDCNLGCSNCINGICINCLDGWYLHTKNTCIPFCGDNMLMLNEICDDGNSIPYDGCHNCQFSCPLNCILCVFGTCKECEQSYFFIENRCISSIDYFENKGYQYQPTSQQQSILQKSNQQYLVKKNYYGLNIISSFLNFYFSDYLITRYYYQDRQTECEEDSKFSPNKRQCVQTCNCQDLVSQQTNDCYICIQNCQLECLICLQDKCYACFEGWQLVDNKCQQICGDNQIALTSNEQCDDGQSDY</sequence>
<dbReference type="EMBL" id="CT868113">
    <property type="protein sequence ID" value="CAK72108.1"/>
    <property type="molecule type" value="Genomic_DNA"/>
</dbReference>
<gene>
    <name evidence="4" type="ORF">GSPATT00038725001</name>
</gene>
<keyword evidence="2" id="KW-0677">Repeat</keyword>
<accession>A0CMU1</accession>
<keyword evidence="1" id="KW-0732">Signal</keyword>
<dbReference type="OMA" id="TECEEDS"/>
<evidence type="ECO:0008006" key="6">
    <source>
        <dbReference type="Google" id="ProtNLM"/>
    </source>
</evidence>